<dbReference type="OrthoDB" id="9815002at2"/>
<gene>
    <name evidence="4" type="ORF">SAMN02745150_00306</name>
</gene>
<keyword evidence="2" id="KW-0732">Signal</keyword>
<evidence type="ECO:0000256" key="2">
    <source>
        <dbReference type="SAM" id="SignalP"/>
    </source>
</evidence>
<dbReference type="STRING" id="34097.SAMN02745150_00306"/>
<dbReference type="InterPro" id="IPR011990">
    <property type="entry name" value="TPR-like_helical_dom_sf"/>
</dbReference>
<dbReference type="InterPro" id="IPR023346">
    <property type="entry name" value="Lysozyme-like_dom_sf"/>
</dbReference>
<dbReference type="AlphaFoldDB" id="A0A1I1D668"/>
<feature type="signal peptide" evidence="2">
    <location>
        <begin position="1"/>
        <end position="21"/>
    </location>
</feature>
<keyword evidence="5" id="KW-1185">Reference proteome</keyword>
<feature type="domain" description="Transglycosylase SLT" evidence="3">
    <location>
        <begin position="608"/>
        <end position="698"/>
    </location>
</feature>
<dbReference type="SUPFAM" id="SSF53955">
    <property type="entry name" value="Lysozyme-like"/>
    <property type="match status" value="1"/>
</dbReference>
<evidence type="ECO:0000256" key="1">
    <source>
        <dbReference type="ARBA" id="ARBA00007734"/>
    </source>
</evidence>
<organism evidence="4 5">
    <name type="scientific">Brevinema andersonii</name>
    <dbReference type="NCBI Taxonomy" id="34097"/>
    <lineage>
        <taxon>Bacteria</taxon>
        <taxon>Pseudomonadati</taxon>
        <taxon>Spirochaetota</taxon>
        <taxon>Spirochaetia</taxon>
        <taxon>Brevinematales</taxon>
        <taxon>Brevinemataceae</taxon>
        <taxon>Brevinema</taxon>
    </lineage>
</organism>
<feature type="chain" id="PRO_5015175843" evidence="2">
    <location>
        <begin position="22"/>
        <end position="737"/>
    </location>
</feature>
<dbReference type="Proteomes" id="UP000240042">
    <property type="component" value="Unassembled WGS sequence"/>
</dbReference>
<dbReference type="RefSeq" id="WP_159428125.1">
    <property type="nucleotide sequence ID" value="NZ_FOKY01000001.1"/>
</dbReference>
<comment type="similarity">
    <text evidence="1">Belongs to the transglycosylase Slt family.</text>
</comment>
<evidence type="ECO:0000313" key="5">
    <source>
        <dbReference type="Proteomes" id="UP000240042"/>
    </source>
</evidence>
<proteinExistence type="inferred from homology"/>
<dbReference type="SUPFAM" id="SSF48452">
    <property type="entry name" value="TPR-like"/>
    <property type="match status" value="1"/>
</dbReference>
<dbReference type="CDD" id="cd13401">
    <property type="entry name" value="Slt70-like"/>
    <property type="match status" value="1"/>
</dbReference>
<dbReference type="InterPro" id="IPR008258">
    <property type="entry name" value="Transglycosylase_SLT_dom_1"/>
</dbReference>
<reference evidence="5" key="1">
    <citation type="submission" date="2016-10" db="EMBL/GenBank/DDBJ databases">
        <authorList>
            <person name="Varghese N."/>
            <person name="Submissions S."/>
        </authorList>
    </citation>
    <scope>NUCLEOTIDE SEQUENCE [LARGE SCALE GENOMIC DNA]</scope>
    <source>
        <strain evidence="5">ATCC 43811</strain>
    </source>
</reference>
<name>A0A1I1D668_BREAD</name>
<protein>
    <submittedName>
        <fullName evidence="4">Transglycosylase SLT domain-containing protein</fullName>
    </submittedName>
</protein>
<dbReference type="PANTHER" id="PTHR37423:SF5">
    <property type="entry name" value="SOLUBLE LYTIC MUREIN TRANSGLYCOSYLASE"/>
    <property type="match status" value="1"/>
</dbReference>
<dbReference type="PANTHER" id="PTHR37423">
    <property type="entry name" value="SOLUBLE LYTIC MUREIN TRANSGLYCOSYLASE-RELATED"/>
    <property type="match status" value="1"/>
</dbReference>
<evidence type="ECO:0000313" key="4">
    <source>
        <dbReference type="EMBL" id="SFB69846.1"/>
    </source>
</evidence>
<dbReference type="EMBL" id="FOKY01000001">
    <property type="protein sequence ID" value="SFB69846.1"/>
    <property type="molecule type" value="Genomic_DNA"/>
</dbReference>
<dbReference type="Pfam" id="PF01464">
    <property type="entry name" value="SLT"/>
    <property type="match status" value="1"/>
</dbReference>
<dbReference type="Gene3D" id="1.10.530.10">
    <property type="match status" value="1"/>
</dbReference>
<accession>A0A1I1D668</accession>
<evidence type="ECO:0000259" key="3">
    <source>
        <dbReference type="Pfam" id="PF01464"/>
    </source>
</evidence>
<sequence length="737" mass="85418">MNLFCKILWMFLLLGSCNSFGAEPVGSVKDAYRKGQYRQVVRELGRMESLTPEDTYILAQSYSALKMFDQALKYFSQIDYKTFAAARETAFLYPFFVQDYLNVLTSNPRPLDVQEKLNIFDIAALVPSEHLLRSDIDRVLFRALWNEGNFIAMMLVDKNLSAQGRAWREIAKFHLGQAYDLGALVEGWDGFSQPQAYGNILQTIDPGNISDPKQAKVFAEAALKTKSQRKRALEFASRYRELSGDQEFLLLTEAEVARLEGERDRAALILYSFVMKNDASLSFHQAAHRQLVRQKMYPKAYRAARVAYQRYGIEFSTEYTDALEQNKKPDLILKWYKQNYQNISQDLHNQILRALIRSDIKRAEQAADLGAETNSDHGAFLFMRGLIKEHLGKTQEAYKVYLDVMFKEPFGYAGLVSRQKELAMRSKFRPIFEEKISNTVSILENLGLENRLLISKALLIDPETMPLIDRKQLQKDQVLSDKQMLKALNVKSLPYLEKFDKRLTNFSHQSLKYLEAAVAEGGKDSDDPHITAKYFYKYLQLFEDADILGYVMFRMYFYVRAVLGASYLPVFPKEMVELLYPKPEYAYIKELSGNNTDISLWMLSSFHAESHFRKFVSSGVGAVGFAQVMPYTAVDIRRWLKNPDLNLYDVFDNIEMGVFYHNKMFKEYKNNHIFALAAYNAGPGRIKHWRKEYAKIAKDPYLFVEAIPFRETRNYVKIITYNHAFYQLLDEKGDILW</sequence>
<dbReference type="PROSITE" id="PS51257">
    <property type="entry name" value="PROKAR_LIPOPROTEIN"/>
    <property type="match status" value="1"/>
</dbReference>